<dbReference type="RefSeq" id="WP_132416009.1">
    <property type="nucleotide sequence ID" value="NZ_SMKA01000431.1"/>
</dbReference>
<name>A0A4R4P174_9ACTN</name>
<evidence type="ECO:0000259" key="1">
    <source>
        <dbReference type="Pfam" id="PF01841"/>
    </source>
</evidence>
<comment type="caution">
    <text evidence="2">The sequence shown here is derived from an EMBL/GenBank/DDBJ whole genome shotgun (WGS) entry which is preliminary data.</text>
</comment>
<evidence type="ECO:0000313" key="2">
    <source>
        <dbReference type="EMBL" id="TDC14350.1"/>
    </source>
</evidence>
<keyword evidence="3" id="KW-1185">Reference proteome</keyword>
<reference evidence="2 3" key="1">
    <citation type="submission" date="2019-03" db="EMBL/GenBank/DDBJ databases">
        <title>Draft genome sequences of novel Actinobacteria.</title>
        <authorList>
            <person name="Sahin N."/>
            <person name="Ay H."/>
            <person name="Saygin H."/>
        </authorList>
    </citation>
    <scope>NUCLEOTIDE SEQUENCE [LARGE SCALE GENOMIC DNA]</scope>
    <source>
        <strain evidence="2 3">JCM 30547</strain>
    </source>
</reference>
<dbReference type="EMBL" id="SMKA01000431">
    <property type="protein sequence ID" value="TDC14350.1"/>
    <property type="molecule type" value="Genomic_DNA"/>
</dbReference>
<dbReference type="OrthoDB" id="4461372at2"/>
<evidence type="ECO:0000313" key="3">
    <source>
        <dbReference type="Proteomes" id="UP000295075"/>
    </source>
</evidence>
<proteinExistence type="predicted"/>
<dbReference type="AlphaFoldDB" id="A0A4R4P174"/>
<feature type="domain" description="Transglutaminase-like" evidence="1">
    <location>
        <begin position="69"/>
        <end position="149"/>
    </location>
</feature>
<dbReference type="InterPro" id="IPR002931">
    <property type="entry name" value="Transglutaminase-like"/>
</dbReference>
<organism evidence="2 3">
    <name type="scientific">Kribbella albertanoniae</name>
    <dbReference type="NCBI Taxonomy" id="1266829"/>
    <lineage>
        <taxon>Bacteria</taxon>
        <taxon>Bacillati</taxon>
        <taxon>Actinomycetota</taxon>
        <taxon>Actinomycetes</taxon>
        <taxon>Propionibacteriales</taxon>
        <taxon>Kribbellaceae</taxon>
        <taxon>Kribbella</taxon>
    </lineage>
</organism>
<gene>
    <name evidence="2" type="ORF">E1261_43450</name>
</gene>
<dbReference type="Pfam" id="PF01841">
    <property type="entry name" value="Transglut_core"/>
    <property type="match status" value="1"/>
</dbReference>
<dbReference type="Proteomes" id="UP000295075">
    <property type="component" value="Unassembled WGS sequence"/>
</dbReference>
<sequence>MTSGMLVPRRRRGGVGGTAAVAGSTAATGVLDWESALVAELADEIPAAGEWEWLRSAHGVIRNRIRPVYALNDLQSASTSVRRGRGSCSQRLAVLEAVARSRGIRTRVEGLAVDGRFWYPRFGRLRPLVPRRVILAWPEFFVAGQWLAVGELFETAEPGAFTNAGAETLFDAIGRTGVAWGGDCADGVCDLSGWVVERLGYFDHRDELFAQQRQTLCWTARTIGEPVLSYRSA</sequence>
<protein>
    <submittedName>
        <fullName evidence="2">Transglutaminase domain-containing protein</fullName>
    </submittedName>
</protein>
<accession>A0A4R4P174</accession>